<evidence type="ECO:0000313" key="5">
    <source>
        <dbReference type="Proteomes" id="UP000250462"/>
    </source>
</evidence>
<comment type="caution">
    <text evidence="4">The sequence shown here is derived from an EMBL/GenBank/DDBJ whole genome shotgun (WGS) entry which is preliminary data.</text>
</comment>
<dbReference type="InterPro" id="IPR011032">
    <property type="entry name" value="GroES-like_sf"/>
</dbReference>
<dbReference type="PANTHER" id="PTHR48106">
    <property type="entry name" value="QUINONE OXIDOREDUCTASE PIG3-RELATED"/>
    <property type="match status" value="1"/>
</dbReference>
<dbReference type="CDD" id="cd05286">
    <property type="entry name" value="QOR2"/>
    <property type="match status" value="1"/>
</dbReference>
<dbReference type="FunFam" id="3.40.50.720:FF:000053">
    <property type="entry name" value="Quinone oxidoreductase 1"/>
    <property type="match status" value="1"/>
</dbReference>
<evidence type="ECO:0000256" key="1">
    <source>
        <dbReference type="ARBA" id="ARBA00022857"/>
    </source>
</evidence>
<dbReference type="Gene3D" id="3.40.50.720">
    <property type="entry name" value="NAD(P)-binding Rossmann-like Domain"/>
    <property type="match status" value="1"/>
</dbReference>
<dbReference type="AlphaFoldDB" id="A0A329QP26"/>
<dbReference type="Proteomes" id="UP000250462">
    <property type="component" value="Unassembled WGS sequence"/>
</dbReference>
<dbReference type="RefSeq" id="WP_112258882.1">
    <property type="nucleotide sequence ID" value="NZ_QMIG01000014.1"/>
</dbReference>
<keyword evidence="1" id="KW-0521">NADP</keyword>
<dbReference type="EMBL" id="QMIG01000014">
    <property type="protein sequence ID" value="RAW13112.1"/>
    <property type="molecule type" value="Genomic_DNA"/>
</dbReference>
<dbReference type="GO" id="GO:0005829">
    <property type="term" value="C:cytosol"/>
    <property type="evidence" value="ECO:0007669"/>
    <property type="project" value="TreeGrafter"/>
</dbReference>
<dbReference type="Gene3D" id="3.90.180.10">
    <property type="entry name" value="Medium-chain alcohol dehydrogenases, catalytic domain"/>
    <property type="match status" value="1"/>
</dbReference>
<sequence>MMRAIRIRDVGGPDVLEPTDIDPPKPGDNDVLVEVSAAGVNYIDTYQRSGLYPVATPFVPGIEGAGTVRAVGSGVDGLAAGDRVVWKNALGSYAEHVVVPAHEAIPIPENVSDELAAALLLQGMTAHYLAVSTYPVQPGDWVIVHAAAGGVGLLLTQIAKLRGGHVLATVSTAEKAELATAAGADAIASYEDFAARATELTGGAGVACVYDGVGQATFQDSLEALRIRGTLALFGAASGPVPPVDPQTLNAKGSLFLTRPTLAHYTRDDDELRWRAHDLLRWAGDGTLDVRIGGRYPLAEARRAHEDLEGRKTTGKLLLLPA</sequence>
<evidence type="ECO:0000259" key="3">
    <source>
        <dbReference type="SMART" id="SM00829"/>
    </source>
</evidence>
<dbReference type="InterPro" id="IPR013149">
    <property type="entry name" value="ADH-like_C"/>
</dbReference>
<evidence type="ECO:0000256" key="2">
    <source>
        <dbReference type="ARBA" id="ARBA00023002"/>
    </source>
</evidence>
<dbReference type="PANTHER" id="PTHR48106:SF13">
    <property type="entry name" value="QUINONE OXIDOREDUCTASE-RELATED"/>
    <property type="match status" value="1"/>
</dbReference>
<proteinExistence type="predicted"/>
<dbReference type="SUPFAM" id="SSF50129">
    <property type="entry name" value="GroES-like"/>
    <property type="match status" value="1"/>
</dbReference>
<organism evidence="4 5">
    <name type="scientific">Phytoactinopolyspora halophila</name>
    <dbReference type="NCBI Taxonomy" id="1981511"/>
    <lineage>
        <taxon>Bacteria</taxon>
        <taxon>Bacillati</taxon>
        <taxon>Actinomycetota</taxon>
        <taxon>Actinomycetes</taxon>
        <taxon>Jiangellales</taxon>
        <taxon>Jiangellaceae</taxon>
        <taxon>Phytoactinopolyspora</taxon>
    </lineage>
</organism>
<keyword evidence="2" id="KW-0560">Oxidoreductase</keyword>
<dbReference type="InterPro" id="IPR047618">
    <property type="entry name" value="QOR-like"/>
</dbReference>
<dbReference type="GO" id="GO:0035925">
    <property type="term" value="F:mRNA 3'-UTR AU-rich region binding"/>
    <property type="evidence" value="ECO:0007669"/>
    <property type="project" value="TreeGrafter"/>
</dbReference>
<name>A0A329QP26_9ACTN</name>
<dbReference type="InterPro" id="IPR020843">
    <property type="entry name" value="ER"/>
</dbReference>
<dbReference type="InterPro" id="IPR013154">
    <property type="entry name" value="ADH-like_N"/>
</dbReference>
<reference evidence="4 5" key="1">
    <citation type="submission" date="2018-06" db="EMBL/GenBank/DDBJ databases">
        <title>Phytoactinopolyspora halophila sp. nov., a novel halophilic actinomycete isolated from a saline soil in China.</title>
        <authorList>
            <person name="Tang S.-K."/>
        </authorList>
    </citation>
    <scope>NUCLEOTIDE SEQUENCE [LARGE SCALE GENOMIC DNA]</scope>
    <source>
        <strain evidence="4 5">YIM 96934</strain>
    </source>
</reference>
<dbReference type="OrthoDB" id="9780520at2"/>
<dbReference type="GO" id="GO:0003960">
    <property type="term" value="F:quinone reductase (NADPH) activity"/>
    <property type="evidence" value="ECO:0007669"/>
    <property type="project" value="InterPro"/>
</dbReference>
<feature type="domain" description="Enoyl reductase (ER)" evidence="3">
    <location>
        <begin position="11"/>
        <end position="319"/>
    </location>
</feature>
<dbReference type="Pfam" id="PF08240">
    <property type="entry name" value="ADH_N"/>
    <property type="match status" value="1"/>
</dbReference>
<accession>A0A329QP26</accession>
<dbReference type="InterPro" id="IPR036291">
    <property type="entry name" value="NAD(P)-bd_dom_sf"/>
</dbReference>
<dbReference type="GO" id="GO:0070402">
    <property type="term" value="F:NADPH binding"/>
    <property type="evidence" value="ECO:0007669"/>
    <property type="project" value="TreeGrafter"/>
</dbReference>
<keyword evidence="5" id="KW-1185">Reference proteome</keyword>
<dbReference type="Pfam" id="PF00107">
    <property type="entry name" value="ADH_zinc_N"/>
    <property type="match status" value="1"/>
</dbReference>
<dbReference type="SMART" id="SM00829">
    <property type="entry name" value="PKS_ER"/>
    <property type="match status" value="1"/>
</dbReference>
<evidence type="ECO:0000313" key="4">
    <source>
        <dbReference type="EMBL" id="RAW13112.1"/>
    </source>
</evidence>
<protein>
    <submittedName>
        <fullName evidence="4">Quinone oxidoreductase</fullName>
    </submittedName>
</protein>
<gene>
    <name evidence="4" type="ORF">DPM12_13650</name>
</gene>
<dbReference type="SUPFAM" id="SSF51735">
    <property type="entry name" value="NAD(P)-binding Rossmann-fold domains"/>
    <property type="match status" value="1"/>
</dbReference>